<organism evidence="9 10">
    <name type="scientific">Bos indicus x Bos taurus</name>
    <name type="common">Hybrid cattle</name>
    <dbReference type="NCBI Taxonomy" id="30522"/>
    <lineage>
        <taxon>Eukaryota</taxon>
        <taxon>Metazoa</taxon>
        <taxon>Chordata</taxon>
        <taxon>Craniata</taxon>
        <taxon>Vertebrata</taxon>
        <taxon>Euteleostomi</taxon>
        <taxon>Mammalia</taxon>
        <taxon>Eutheria</taxon>
        <taxon>Laurasiatheria</taxon>
        <taxon>Artiodactyla</taxon>
        <taxon>Ruminantia</taxon>
        <taxon>Pecora</taxon>
        <taxon>Bovidae</taxon>
        <taxon>Bovinae</taxon>
        <taxon>Bos</taxon>
    </lineage>
</organism>
<evidence type="ECO:0000256" key="7">
    <source>
        <dbReference type="SAM" id="SignalP"/>
    </source>
</evidence>
<name>A0A4W2GKP9_BOBOX</name>
<dbReference type="Gene3D" id="2.60.40.10">
    <property type="entry name" value="Immunoglobulins"/>
    <property type="match status" value="5"/>
</dbReference>
<dbReference type="PANTHER" id="PTHR11738">
    <property type="entry name" value="MHC CLASS I NK CELL RECEPTOR"/>
    <property type="match status" value="1"/>
</dbReference>
<feature type="region of interest" description="Disordered" evidence="6">
    <location>
        <begin position="315"/>
        <end position="336"/>
    </location>
</feature>
<feature type="compositionally biased region" description="Polar residues" evidence="6">
    <location>
        <begin position="315"/>
        <end position="334"/>
    </location>
</feature>
<proteinExistence type="predicted"/>
<keyword evidence="1 7" id="KW-0732">Signal</keyword>
<dbReference type="AlphaFoldDB" id="A0A4W2GKP9"/>
<evidence type="ECO:0000256" key="2">
    <source>
        <dbReference type="ARBA" id="ARBA00022737"/>
    </source>
</evidence>
<dbReference type="GO" id="GO:0007166">
    <property type="term" value="P:cell surface receptor signaling pathway"/>
    <property type="evidence" value="ECO:0007669"/>
    <property type="project" value="UniProtKB-ARBA"/>
</dbReference>
<dbReference type="PROSITE" id="PS50835">
    <property type="entry name" value="IG_LIKE"/>
    <property type="match status" value="1"/>
</dbReference>
<evidence type="ECO:0000259" key="8">
    <source>
        <dbReference type="PROSITE" id="PS50835"/>
    </source>
</evidence>
<keyword evidence="4" id="KW-0325">Glycoprotein</keyword>
<gene>
    <name evidence="9" type="primary">LOC113875951</name>
</gene>
<dbReference type="InterPro" id="IPR013151">
    <property type="entry name" value="Immunoglobulin_dom"/>
</dbReference>
<dbReference type="GeneTree" id="ENSGT01150000286974"/>
<evidence type="ECO:0000256" key="5">
    <source>
        <dbReference type="ARBA" id="ARBA00023319"/>
    </source>
</evidence>
<reference evidence="9 10" key="1">
    <citation type="submission" date="2018-11" db="EMBL/GenBank/DDBJ databases">
        <title>Haplotype-resolved cattle genomes.</title>
        <authorList>
            <person name="Low W.Y."/>
            <person name="Tearle R."/>
            <person name="Bickhart D.M."/>
            <person name="Rosen B.D."/>
            <person name="Koren S."/>
            <person name="Rhie A."/>
            <person name="Hiendleder S."/>
            <person name="Phillippy A.M."/>
            <person name="Smith T.P.L."/>
            <person name="Williams J.L."/>
        </authorList>
    </citation>
    <scope>NUCLEOTIDE SEQUENCE [LARGE SCALE GENOMIC DNA]</scope>
</reference>
<dbReference type="GO" id="GO:0005886">
    <property type="term" value="C:plasma membrane"/>
    <property type="evidence" value="ECO:0007669"/>
    <property type="project" value="TreeGrafter"/>
</dbReference>
<dbReference type="PANTHER" id="PTHR11738:SF192">
    <property type="entry name" value="KILLER CELL IMMUNOGLOBULIN-LIKE RECEPTOR-LIKE PROTEIN KIR3DX1-RELATED"/>
    <property type="match status" value="1"/>
</dbReference>
<dbReference type="SMART" id="SM00409">
    <property type="entry name" value="IG"/>
    <property type="match status" value="4"/>
</dbReference>
<dbReference type="Ensembl" id="ENSBIXT00005032332.1">
    <property type="protein sequence ID" value="ENSBIXP00005040118.1"/>
    <property type="gene ID" value="ENSBIXG00005022666.1"/>
</dbReference>
<reference evidence="9" key="2">
    <citation type="submission" date="2025-05" db="UniProtKB">
        <authorList>
            <consortium name="Ensembl"/>
        </authorList>
    </citation>
    <scope>IDENTIFICATION</scope>
</reference>
<protein>
    <submittedName>
        <fullName evidence="9">Putative killer cell immunoglobulin-like receptor like protein KIR3DP1</fullName>
    </submittedName>
</protein>
<dbReference type="FunFam" id="2.60.40.10:FF:000033">
    <property type="entry name" value="Killer cell immunoglobulin-like receptor"/>
    <property type="match status" value="1"/>
</dbReference>
<evidence type="ECO:0000313" key="10">
    <source>
        <dbReference type="Proteomes" id="UP000429181"/>
    </source>
</evidence>
<accession>A0A4W2GKP9</accession>
<sequence>MCPTLLSLLSLGFCVSLRIWAAVGEYDKPSLSAWPSPMVPLGQTVTLQCHFRSPLKRFRLFKTDGTSLPKLHGNHFNTFTLGPVTREHAGSYTCSGLSRSLPVFSRSSDPLQIVVTGVFTKPSISAHPSPLVGAGENVTLRCHSPLLDKFILHQENSTGHFQRRGEMLTRGHAPADFVIGPMTLASAGTYRCYGSLRHSPYEWSAPSDPVDIVITGLSKKPSLSAQGGPVVRSGENVTLVCSSESAFDQFHLLRDGENLECPLAGGQSPHGALQAEFPLGPGTPAHSGVYRCYGSFTHSPYSWSDSSDPLFLSVTGNSSSSQPLHTKPNSNSGNPRHLHALVGPSVAFVFLVSLTSFLVHHWCPDAKENFPIPIISATPSSVIPWNGSVKILCQGTLESYLYQLEILENLTYKQVEKKLGFQEVAEFIINHMDTNTAGRYQCRYRRGHRWSAPSEALELVTTGLYDKPFLSTDGGHVVMPGENISFQCSSAYISFDRFSLSRPGGATLSRHRDARLQGDFTLGPVNLSFSGVYTCYGWHSGHPYVWSAPSNALELVVTDTTSQDHTTENWVRMGVAGLVLLALLAILAENRLGPQLPHQEDQQDLPDLSWSWQRSQTERTFGLTPKDHQGDSWS</sequence>
<dbReference type="InterPro" id="IPR013783">
    <property type="entry name" value="Ig-like_fold"/>
</dbReference>
<evidence type="ECO:0000256" key="3">
    <source>
        <dbReference type="ARBA" id="ARBA00023157"/>
    </source>
</evidence>
<dbReference type="Proteomes" id="UP000429181">
    <property type="component" value="Chromosome 18"/>
</dbReference>
<keyword evidence="2" id="KW-0677">Repeat</keyword>
<evidence type="ECO:0000256" key="4">
    <source>
        <dbReference type="ARBA" id="ARBA00023180"/>
    </source>
</evidence>
<evidence type="ECO:0000256" key="1">
    <source>
        <dbReference type="ARBA" id="ARBA00022729"/>
    </source>
</evidence>
<dbReference type="FunFam" id="2.60.40.10:FF:000049">
    <property type="entry name" value="Leukocyte immunoglobulin-like receptor subfamily B member 1"/>
    <property type="match status" value="4"/>
</dbReference>
<dbReference type="SUPFAM" id="SSF48726">
    <property type="entry name" value="Immunoglobulin"/>
    <property type="match status" value="5"/>
</dbReference>
<feature type="signal peptide" evidence="7">
    <location>
        <begin position="1"/>
        <end position="24"/>
    </location>
</feature>
<feature type="domain" description="Ig-like" evidence="8">
    <location>
        <begin position="29"/>
        <end position="94"/>
    </location>
</feature>
<feature type="chain" id="PRO_5044611656" evidence="7">
    <location>
        <begin position="25"/>
        <end position="634"/>
    </location>
</feature>
<dbReference type="Pfam" id="PF13927">
    <property type="entry name" value="Ig_3"/>
    <property type="match status" value="1"/>
</dbReference>
<dbReference type="InterPro" id="IPR036179">
    <property type="entry name" value="Ig-like_dom_sf"/>
</dbReference>
<evidence type="ECO:0000313" key="9">
    <source>
        <dbReference type="Ensembl" id="ENSBIXP00005019450.1"/>
    </source>
</evidence>
<dbReference type="Ensembl" id="ENSBIXT00005032359.1">
    <property type="protein sequence ID" value="ENSBIXP00005019476.1"/>
    <property type="gene ID" value="ENSBIXG00005022666.1"/>
</dbReference>
<evidence type="ECO:0000256" key="6">
    <source>
        <dbReference type="SAM" id="MobiDB-lite"/>
    </source>
</evidence>
<dbReference type="SMART" id="SM00408">
    <property type="entry name" value="IGc2"/>
    <property type="match status" value="3"/>
</dbReference>
<dbReference type="Ensembl" id="ENSBIXT00005032317.1">
    <property type="protein sequence ID" value="ENSBIXP00005019450.1"/>
    <property type="gene ID" value="ENSBIXG00005022666.1"/>
</dbReference>
<dbReference type="InterPro" id="IPR003599">
    <property type="entry name" value="Ig_sub"/>
</dbReference>
<dbReference type="GO" id="GO:0002764">
    <property type="term" value="P:immune response-regulating signaling pathway"/>
    <property type="evidence" value="ECO:0007669"/>
    <property type="project" value="TreeGrafter"/>
</dbReference>
<keyword evidence="3" id="KW-1015">Disulfide bond</keyword>
<dbReference type="InterPro" id="IPR003598">
    <property type="entry name" value="Ig_sub2"/>
</dbReference>
<dbReference type="InterPro" id="IPR050412">
    <property type="entry name" value="Ig-like_Receptors_ImmuneReg"/>
</dbReference>
<dbReference type="CDD" id="cd05751">
    <property type="entry name" value="IgC2_D1_LILR_KIR_like"/>
    <property type="match status" value="1"/>
</dbReference>
<keyword evidence="5" id="KW-0393">Immunoglobulin domain</keyword>
<dbReference type="Pfam" id="PF00047">
    <property type="entry name" value="ig"/>
    <property type="match status" value="3"/>
</dbReference>
<dbReference type="InterPro" id="IPR007110">
    <property type="entry name" value="Ig-like_dom"/>
</dbReference>